<dbReference type="Pfam" id="PF01261">
    <property type="entry name" value="AP_endonuc_2"/>
    <property type="match status" value="1"/>
</dbReference>
<evidence type="ECO:0000259" key="3">
    <source>
        <dbReference type="Pfam" id="PF01261"/>
    </source>
</evidence>
<dbReference type="EC" id="5.3.1.22" evidence="4"/>
<dbReference type="NCBIfam" id="NF043033">
    <property type="entry name" value="OxoTetrIsom"/>
    <property type="match status" value="1"/>
</dbReference>
<reference evidence="4 5" key="1">
    <citation type="submission" date="2021-03" db="EMBL/GenBank/DDBJ databases">
        <title>Genomic Encyclopedia of Type Strains, Phase III (KMG-III): the genomes of soil and plant-associated and newly described type strains.</title>
        <authorList>
            <person name="Whitman W."/>
        </authorList>
    </citation>
    <scope>NUCLEOTIDE SEQUENCE [LARGE SCALE GENOMIC DNA]</scope>
    <source>
        <strain evidence="4 5">IMMIB AFH-6</strain>
    </source>
</reference>
<dbReference type="Proteomes" id="UP000781958">
    <property type="component" value="Unassembled WGS sequence"/>
</dbReference>
<evidence type="ECO:0000313" key="5">
    <source>
        <dbReference type="Proteomes" id="UP000781958"/>
    </source>
</evidence>
<dbReference type="InterPro" id="IPR026040">
    <property type="entry name" value="HyI-like"/>
</dbReference>
<dbReference type="PANTHER" id="PTHR43489:SF6">
    <property type="entry name" value="HYDROXYPYRUVATE ISOMERASE-RELATED"/>
    <property type="match status" value="1"/>
</dbReference>
<dbReference type="Gene3D" id="3.20.20.150">
    <property type="entry name" value="Divalent-metal-dependent TIM barrel enzymes"/>
    <property type="match status" value="1"/>
</dbReference>
<comment type="caution">
    <text evidence="4">The sequence shown here is derived from an EMBL/GenBank/DDBJ whole genome shotgun (WGS) entry which is preliminary data.</text>
</comment>
<keyword evidence="1 2" id="KW-0413">Isomerase</keyword>
<dbReference type="InterPro" id="IPR036237">
    <property type="entry name" value="Xyl_isomerase-like_sf"/>
</dbReference>
<evidence type="ECO:0000256" key="1">
    <source>
        <dbReference type="ARBA" id="ARBA00023235"/>
    </source>
</evidence>
<dbReference type="GO" id="GO:0008903">
    <property type="term" value="F:hydroxypyruvate isomerase activity"/>
    <property type="evidence" value="ECO:0007669"/>
    <property type="project" value="UniProtKB-EC"/>
</dbReference>
<evidence type="ECO:0000256" key="2">
    <source>
        <dbReference type="PIRNR" id="PIRNR006241"/>
    </source>
</evidence>
<organism evidence="4 5">
    <name type="scientific">Azospirillum rugosum</name>
    <dbReference type="NCBI Taxonomy" id="416170"/>
    <lineage>
        <taxon>Bacteria</taxon>
        <taxon>Pseudomonadati</taxon>
        <taxon>Pseudomonadota</taxon>
        <taxon>Alphaproteobacteria</taxon>
        <taxon>Rhodospirillales</taxon>
        <taxon>Azospirillaceae</taxon>
        <taxon>Azospirillum</taxon>
    </lineage>
</organism>
<dbReference type="PIRSF" id="PIRSF006241">
    <property type="entry name" value="HyI"/>
    <property type="match status" value="1"/>
</dbReference>
<dbReference type="RefSeq" id="WP_209765390.1">
    <property type="nucleotide sequence ID" value="NZ_JAGINP010000004.1"/>
</dbReference>
<evidence type="ECO:0000313" key="4">
    <source>
        <dbReference type="EMBL" id="MBP2291788.1"/>
    </source>
</evidence>
<comment type="similarity">
    <text evidence="2">Belongs to the hyi family.</text>
</comment>
<dbReference type="EMBL" id="JAGINP010000004">
    <property type="protein sequence ID" value="MBP2291788.1"/>
    <property type="molecule type" value="Genomic_DNA"/>
</dbReference>
<accession>A0ABS4SI97</accession>
<name>A0ABS4SI97_9PROT</name>
<gene>
    <name evidence="4" type="ORF">J2851_001537</name>
</gene>
<keyword evidence="5" id="KW-1185">Reference proteome</keyword>
<dbReference type="InterPro" id="IPR013022">
    <property type="entry name" value="Xyl_isomerase-like_TIM-brl"/>
</dbReference>
<dbReference type="InterPro" id="IPR053398">
    <property type="entry name" value="HPT_OtnI_isomerases"/>
</dbReference>
<dbReference type="PANTHER" id="PTHR43489">
    <property type="entry name" value="ISOMERASE"/>
    <property type="match status" value="1"/>
</dbReference>
<protein>
    <submittedName>
        <fullName evidence="4">Hydroxypyruvate isomerase</fullName>
        <ecNumber evidence="4">5.3.1.22</ecNumber>
    </submittedName>
</protein>
<sequence>MARLAANLTMMFNEVPFLDRFQAAADAGFRAVEFLFPYDFPEAEVARRKADSGVSVALFNMPPGDWAAGERGLACLPDRETDFVESVERALIYAAALDCPTLHMMAGIPPAGMSREDALALYAERLRHAAHRAADHDRTIVIEPLNDRDMPGYLLRTTTEAVQVIEAVDRPNLKLQFDLYHAQIMEGDLTMRLRRLAPVIGHVQIAGVPDRHEPDTGECDPHHLLRVLDEIGYAGWVGCEYRPKAGTVAGLGWAKRYLDAAR</sequence>
<dbReference type="InterPro" id="IPR050417">
    <property type="entry name" value="Sugar_Epim/Isomerase"/>
</dbReference>
<proteinExistence type="inferred from homology"/>
<feature type="domain" description="Xylose isomerase-like TIM barrel" evidence="3">
    <location>
        <begin position="21"/>
        <end position="256"/>
    </location>
</feature>
<dbReference type="SUPFAM" id="SSF51658">
    <property type="entry name" value="Xylose isomerase-like"/>
    <property type="match status" value="1"/>
</dbReference>